<dbReference type="NCBIfam" id="TIGR00069">
    <property type="entry name" value="hisD"/>
    <property type="match status" value="1"/>
</dbReference>
<evidence type="ECO:0000256" key="11">
    <source>
        <dbReference type="PIRSR" id="PIRSR000099-2"/>
    </source>
</evidence>
<dbReference type="FunFam" id="3.40.50.1980:FF:000001">
    <property type="entry name" value="Histidinol dehydrogenase"/>
    <property type="match status" value="1"/>
</dbReference>
<feature type="binding site" evidence="8 12">
    <location>
        <position position="357"/>
    </location>
    <ligand>
        <name>substrate</name>
    </ligand>
</feature>
<evidence type="ECO:0000256" key="5">
    <source>
        <dbReference type="ARBA" id="ARBA00022833"/>
    </source>
</evidence>
<protein>
    <recommendedName>
        <fullName evidence="3 8">Histidinol dehydrogenase</fullName>
        <shortName evidence="8">HDH</shortName>
        <ecNumber evidence="3 8">1.1.1.23</ecNumber>
    </recommendedName>
</protein>
<dbReference type="Gene3D" id="3.40.50.1980">
    <property type="entry name" value="Nitrogenase molybdenum iron protein domain"/>
    <property type="match status" value="2"/>
</dbReference>
<evidence type="ECO:0000256" key="2">
    <source>
        <dbReference type="ARBA" id="ARBA00010178"/>
    </source>
</evidence>
<dbReference type="FunFam" id="3.40.50.1980:FF:000026">
    <property type="entry name" value="Histidinol dehydrogenase"/>
    <property type="match status" value="1"/>
</dbReference>
<keyword evidence="8 11" id="KW-0520">NAD</keyword>
<organism evidence="15 16">
    <name type="scientific">Gracilibacillus kekensis</name>
    <dbReference type="NCBI Taxonomy" id="1027249"/>
    <lineage>
        <taxon>Bacteria</taxon>
        <taxon>Bacillati</taxon>
        <taxon>Bacillota</taxon>
        <taxon>Bacilli</taxon>
        <taxon>Bacillales</taxon>
        <taxon>Bacillaceae</taxon>
        <taxon>Gracilibacillus</taxon>
    </lineage>
</organism>
<evidence type="ECO:0000256" key="7">
    <source>
        <dbReference type="ARBA" id="ARBA00049489"/>
    </source>
</evidence>
<dbReference type="InterPro" id="IPR016161">
    <property type="entry name" value="Ald_DH/histidinol_DH"/>
</dbReference>
<comment type="cofactor">
    <cofactor evidence="8 13">
        <name>Zn(2+)</name>
        <dbReference type="ChEBI" id="CHEBI:29105"/>
    </cofactor>
    <text evidence="8 13">Binds 1 zinc ion per subunit.</text>
</comment>
<evidence type="ECO:0000256" key="1">
    <source>
        <dbReference type="ARBA" id="ARBA00003850"/>
    </source>
</evidence>
<evidence type="ECO:0000256" key="9">
    <source>
        <dbReference type="PIRNR" id="PIRNR000099"/>
    </source>
</evidence>
<keyword evidence="8" id="KW-0368">Histidine biosynthesis</keyword>
<dbReference type="GO" id="GO:0004399">
    <property type="term" value="F:histidinol dehydrogenase activity"/>
    <property type="evidence" value="ECO:0007669"/>
    <property type="project" value="UniProtKB-UniRule"/>
</dbReference>
<keyword evidence="5 8" id="KW-0862">Zinc</keyword>
<reference evidence="15 16" key="1">
    <citation type="submission" date="2016-11" db="EMBL/GenBank/DDBJ databases">
        <authorList>
            <person name="Jaros S."/>
            <person name="Januszkiewicz K."/>
            <person name="Wedrychowicz H."/>
        </authorList>
    </citation>
    <scope>NUCLEOTIDE SEQUENCE [LARGE SCALE GENOMIC DNA]</scope>
    <source>
        <strain evidence="15 16">CGMCC 1.10681</strain>
    </source>
</reference>
<evidence type="ECO:0000256" key="6">
    <source>
        <dbReference type="ARBA" id="ARBA00023002"/>
    </source>
</evidence>
<evidence type="ECO:0000256" key="14">
    <source>
        <dbReference type="RuleBase" id="RU004175"/>
    </source>
</evidence>
<feature type="binding site" evidence="8 12">
    <location>
        <position position="411"/>
    </location>
    <ligand>
        <name>substrate</name>
    </ligand>
</feature>
<feature type="binding site" evidence="8 12">
    <location>
        <position position="324"/>
    </location>
    <ligand>
        <name>substrate</name>
    </ligand>
</feature>
<dbReference type="RefSeq" id="WP_073201981.1">
    <property type="nucleotide sequence ID" value="NZ_FRCZ01000004.1"/>
</dbReference>
<feature type="binding site" evidence="8 12">
    <location>
        <position position="258"/>
    </location>
    <ligand>
        <name>substrate</name>
    </ligand>
</feature>
<dbReference type="EC" id="1.1.1.23" evidence="3 8"/>
<comment type="function">
    <text evidence="1 8">Catalyzes the sequential NAD-dependent oxidations of L-histidinol to L-histidinaldehyde and then to L-histidine.</text>
</comment>
<feature type="active site" description="Proton acceptor" evidence="8 10">
    <location>
        <position position="324"/>
    </location>
</feature>
<keyword evidence="16" id="KW-1185">Reference proteome</keyword>
<comment type="catalytic activity">
    <reaction evidence="7 8">
        <text>L-histidinol + 2 NAD(+) + H2O = L-histidine + 2 NADH + 3 H(+)</text>
        <dbReference type="Rhea" id="RHEA:20641"/>
        <dbReference type="ChEBI" id="CHEBI:15377"/>
        <dbReference type="ChEBI" id="CHEBI:15378"/>
        <dbReference type="ChEBI" id="CHEBI:57540"/>
        <dbReference type="ChEBI" id="CHEBI:57595"/>
        <dbReference type="ChEBI" id="CHEBI:57699"/>
        <dbReference type="ChEBI" id="CHEBI:57945"/>
        <dbReference type="EC" id="1.1.1.23"/>
    </reaction>
</comment>
<feature type="binding site" evidence="8 13">
    <location>
        <position position="416"/>
    </location>
    <ligand>
        <name>Zn(2+)</name>
        <dbReference type="ChEBI" id="CHEBI:29105"/>
    </ligand>
</feature>
<feature type="binding site" evidence="8 13">
    <location>
        <position position="258"/>
    </location>
    <ligand>
        <name>Zn(2+)</name>
        <dbReference type="ChEBI" id="CHEBI:29105"/>
    </ligand>
</feature>
<dbReference type="PRINTS" id="PR00083">
    <property type="entry name" value="HOLDHDRGNASE"/>
</dbReference>
<keyword evidence="4 8" id="KW-0479">Metal-binding</keyword>
<dbReference type="UniPathway" id="UPA00031">
    <property type="reaction ID" value="UER00014"/>
</dbReference>
<dbReference type="PROSITE" id="PS00611">
    <property type="entry name" value="HISOL_DEHYDROGENASE"/>
    <property type="match status" value="1"/>
</dbReference>
<dbReference type="PANTHER" id="PTHR21256:SF2">
    <property type="entry name" value="HISTIDINE BIOSYNTHESIS TRIFUNCTIONAL PROTEIN"/>
    <property type="match status" value="1"/>
</dbReference>
<dbReference type="InterPro" id="IPR012131">
    <property type="entry name" value="Hstdl_DH"/>
</dbReference>
<dbReference type="OrthoDB" id="9805269at2"/>
<feature type="binding site" evidence="8 13">
    <location>
        <position position="255"/>
    </location>
    <ligand>
        <name>Zn(2+)</name>
        <dbReference type="ChEBI" id="CHEBI:29105"/>
    </ligand>
</feature>
<evidence type="ECO:0000256" key="12">
    <source>
        <dbReference type="PIRSR" id="PIRSR000099-3"/>
    </source>
</evidence>
<keyword evidence="8" id="KW-0028">Amino-acid biosynthesis</keyword>
<evidence type="ECO:0000256" key="10">
    <source>
        <dbReference type="PIRSR" id="PIRSR000099-1"/>
    </source>
</evidence>
<gene>
    <name evidence="8" type="primary">hisD</name>
    <name evidence="15" type="ORF">SAMN05216179_2293</name>
</gene>
<keyword evidence="6 8" id="KW-0560">Oxidoreductase</keyword>
<feature type="binding site" evidence="8 11">
    <location>
        <position position="125"/>
    </location>
    <ligand>
        <name>NAD(+)</name>
        <dbReference type="ChEBI" id="CHEBI:57540"/>
    </ligand>
</feature>
<evidence type="ECO:0000313" key="15">
    <source>
        <dbReference type="EMBL" id="SHN17667.1"/>
    </source>
</evidence>
<evidence type="ECO:0000256" key="8">
    <source>
        <dbReference type="HAMAP-Rule" id="MF_01024"/>
    </source>
</evidence>
<feature type="binding site" evidence="8 13">
    <location>
        <position position="357"/>
    </location>
    <ligand>
        <name>Zn(2+)</name>
        <dbReference type="ChEBI" id="CHEBI:29105"/>
    </ligand>
</feature>
<dbReference type="EMBL" id="FRCZ01000004">
    <property type="protein sequence ID" value="SHN17667.1"/>
    <property type="molecule type" value="Genomic_DNA"/>
</dbReference>
<sequence length="427" mass="45775">MIPLLTIEKFLEKAAPEKTNSGDQQKFLQAASSIIADVQEDGDQAVVKYIEKFDGKAPASFLVSEEERKAAWDIVDNDVIQSLQRAADNIRAFHRKQLTNSRMMQAEGDIISGQLYRPIDRVGIYVPGGTAVYPSSVLMNAIPAVLAGVCEVNMTTPVKDGEGLAPILAVAADIAGVTNIYRVGGVQAVAALAYGTESIPKVDKIVGPGNAYVAAAKKLVYGDVGIDMIAGPSEVAIVADDTANPTYVAADLIAQAEHDTIARAFLITTSEALVEKVNKELKKQCDVLPRKEIASQSLQDKGASVVVPSLEEAFSVSNKLAPEHLEIQVADPLSYLSKVRHAGSVFLGHYTPEALGDYYAGPNHVLPTSGTARFSSGLSVDDFVKKTTYLYYSESALREASQDVIQIANQEQLEGHGLAVSKRLEEK</sequence>
<feature type="binding site" evidence="8 11">
    <location>
        <position position="210"/>
    </location>
    <ligand>
        <name>NAD(+)</name>
        <dbReference type="ChEBI" id="CHEBI:57540"/>
    </ligand>
</feature>
<evidence type="ECO:0000313" key="16">
    <source>
        <dbReference type="Proteomes" id="UP000184184"/>
    </source>
</evidence>
<feature type="binding site" evidence="8 11">
    <location>
        <position position="187"/>
    </location>
    <ligand>
        <name>NAD(+)</name>
        <dbReference type="ChEBI" id="CHEBI:57540"/>
    </ligand>
</feature>
<dbReference type="Gene3D" id="1.20.5.1300">
    <property type="match status" value="1"/>
</dbReference>
<feature type="binding site" evidence="8 12">
    <location>
        <position position="255"/>
    </location>
    <ligand>
        <name>substrate</name>
    </ligand>
</feature>
<dbReference type="PIRSF" id="PIRSF000099">
    <property type="entry name" value="Histidinol_dh"/>
    <property type="match status" value="1"/>
</dbReference>
<comment type="similarity">
    <text evidence="2 8 9 14">Belongs to the histidinol dehydrogenase family.</text>
</comment>
<feature type="active site" description="Proton acceptor" evidence="8 10">
    <location>
        <position position="323"/>
    </location>
</feature>
<comment type="pathway">
    <text evidence="8">Amino-acid biosynthesis; L-histidine biosynthesis; L-histidine from 5-phospho-alpha-D-ribose 1-diphosphate: step 9/9.</text>
</comment>
<dbReference type="GO" id="GO:0005829">
    <property type="term" value="C:cytosol"/>
    <property type="evidence" value="ECO:0007669"/>
    <property type="project" value="TreeGrafter"/>
</dbReference>
<dbReference type="CDD" id="cd06572">
    <property type="entry name" value="Histidinol_dh"/>
    <property type="match status" value="1"/>
</dbReference>
<dbReference type="STRING" id="1027249.SAMN05216179_2293"/>
<accession>A0A1M7PKJ3</accession>
<evidence type="ECO:0000256" key="4">
    <source>
        <dbReference type="ARBA" id="ARBA00022723"/>
    </source>
</evidence>
<dbReference type="HAMAP" id="MF_01024">
    <property type="entry name" value="HisD"/>
    <property type="match status" value="1"/>
</dbReference>
<dbReference type="Proteomes" id="UP000184184">
    <property type="component" value="Unassembled WGS sequence"/>
</dbReference>
<dbReference type="PANTHER" id="PTHR21256">
    <property type="entry name" value="HISTIDINOL DEHYDROGENASE HDH"/>
    <property type="match status" value="1"/>
</dbReference>
<evidence type="ECO:0000256" key="13">
    <source>
        <dbReference type="PIRSR" id="PIRSR000099-4"/>
    </source>
</evidence>
<dbReference type="SUPFAM" id="SSF53720">
    <property type="entry name" value="ALDH-like"/>
    <property type="match status" value="1"/>
</dbReference>
<proteinExistence type="inferred from homology"/>
<feature type="binding site" evidence="8 12">
    <location>
        <position position="233"/>
    </location>
    <ligand>
        <name>substrate</name>
    </ligand>
</feature>
<dbReference type="GO" id="GO:0008270">
    <property type="term" value="F:zinc ion binding"/>
    <property type="evidence" value="ECO:0007669"/>
    <property type="project" value="UniProtKB-UniRule"/>
</dbReference>
<dbReference type="Pfam" id="PF00815">
    <property type="entry name" value="Histidinol_dh"/>
    <property type="match status" value="1"/>
</dbReference>
<dbReference type="InterPro" id="IPR001692">
    <property type="entry name" value="Histidinol_DH_CS"/>
</dbReference>
<evidence type="ECO:0000256" key="3">
    <source>
        <dbReference type="ARBA" id="ARBA00012965"/>
    </source>
</evidence>
<feature type="binding site" evidence="8 12">
    <location>
        <position position="416"/>
    </location>
    <ligand>
        <name>substrate</name>
    </ligand>
</feature>
<name>A0A1M7PKJ3_9BACI</name>
<dbReference type="AlphaFoldDB" id="A0A1M7PKJ3"/>
<dbReference type="GO" id="GO:0051287">
    <property type="term" value="F:NAD binding"/>
    <property type="evidence" value="ECO:0007669"/>
    <property type="project" value="InterPro"/>
</dbReference>
<dbReference type="GO" id="GO:0000105">
    <property type="term" value="P:L-histidine biosynthetic process"/>
    <property type="evidence" value="ECO:0007669"/>
    <property type="project" value="UniProtKB-UniRule"/>
</dbReference>
<dbReference type="InterPro" id="IPR022695">
    <property type="entry name" value="Histidinol_DH_monofunct"/>
</dbReference>